<keyword evidence="1" id="KW-1133">Transmembrane helix</keyword>
<reference evidence="2 3" key="1">
    <citation type="submission" date="2020-08" db="EMBL/GenBank/DDBJ databases">
        <authorList>
            <person name="Hejnol A."/>
        </authorList>
    </citation>
    <scope>NUCLEOTIDE SEQUENCE [LARGE SCALE GENOMIC DNA]</scope>
</reference>
<evidence type="ECO:0000313" key="3">
    <source>
        <dbReference type="Proteomes" id="UP000549394"/>
    </source>
</evidence>
<accession>A0A7I8WAC5</accession>
<comment type="caution">
    <text evidence="2">The sequence shown here is derived from an EMBL/GenBank/DDBJ whole genome shotgun (WGS) entry which is preliminary data.</text>
</comment>
<sequence>MNRTSNNTLLNTTEESVKYYFTSIVLPILAVIGIFGNLAIVPSLSNINHEHCTASFAKLICSANVLVLLLDPGLDAISKLTETRHLTQLYEWTCKLHTVTDQTFLHWTAWCTVLMGGERAVFLFKPSFICSPFKAKCLATAAFIGVLSIDVHAMWSHTIDKIWGCYFDLVYPDFHTLYWPYVIASLNTYAPILFGIGIAFAVTVGISRQKFQLHSRQIEEDEVNLTFDRTEEAWSKCSLLILLSYIFLNFPLILINIIQFSTTALQLIDSKWKAQIQMADVVVQVLAFAHCSFTAVMIQLTAPGIRGFYRICYKRPKSRRNAETVEDGSEIMLKQCKQCKPGEYD</sequence>
<dbReference type="EMBL" id="CAJFCJ010000024">
    <property type="protein sequence ID" value="CAD5125088.1"/>
    <property type="molecule type" value="Genomic_DNA"/>
</dbReference>
<organism evidence="2 3">
    <name type="scientific">Dimorphilus gyrociliatus</name>
    <dbReference type="NCBI Taxonomy" id="2664684"/>
    <lineage>
        <taxon>Eukaryota</taxon>
        <taxon>Metazoa</taxon>
        <taxon>Spiralia</taxon>
        <taxon>Lophotrochozoa</taxon>
        <taxon>Annelida</taxon>
        <taxon>Polychaeta</taxon>
        <taxon>Polychaeta incertae sedis</taxon>
        <taxon>Dinophilidae</taxon>
        <taxon>Dimorphilus</taxon>
    </lineage>
</organism>
<feature type="transmembrane region" description="Helical" evidence="1">
    <location>
        <begin position="20"/>
        <end position="40"/>
    </location>
</feature>
<keyword evidence="1" id="KW-0812">Transmembrane</keyword>
<protein>
    <submittedName>
        <fullName evidence="2">DgyrCDS13329</fullName>
    </submittedName>
</protein>
<feature type="transmembrane region" description="Helical" evidence="1">
    <location>
        <begin position="104"/>
        <end position="125"/>
    </location>
</feature>
<name>A0A7I8WAC5_9ANNE</name>
<dbReference type="AlphaFoldDB" id="A0A7I8WAC5"/>
<dbReference type="SUPFAM" id="SSF81321">
    <property type="entry name" value="Family A G protein-coupled receptor-like"/>
    <property type="match status" value="1"/>
</dbReference>
<dbReference type="Gene3D" id="1.20.1070.10">
    <property type="entry name" value="Rhodopsin 7-helix transmembrane proteins"/>
    <property type="match status" value="1"/>
</dbReference>
<keyword evidence="1" id="KW-0472">Membrane</keyword>
<keyword evidence="3" id="KW-1185">Reference proteome</keyword>
<evidence type="ECO:0000313" key="2">
    <source>
        <dbReference type="EMBL" id="CAD5125088.1"/>
    </source>
</evidence>
<feature type="transmembrane region" description="Helical" evidence="1">
    <location>
        <begin position="137"/>
        <end position="158"/>
    </location>
</feature>
<feature type="transmembrane region" description="Helical" evidence="1">
    <location>
        <begin position="281"/>
        <end position="309"/>
    </location>
</feature>
<proteinExistence type="predicted"/>
<dbReference type="OrthoDB" id="9990906at2759"/>
<gene>
    <name evidence="2" type="ORF">DGYR_LOCUS12529</name>
</gene>
<evidence type="ECO:0000256" key="1">
    <source>
        <dbReference type="SAM" id="Phobius"/>
    </source>
</evidence>
<dbReference type="Proteomes" id="UP000549394">
    <property type="component" value="Unassembled WGS sequence"/>
</dbReference>
<feature type="transmembrane region" description="Helical" evidence="1">
    <location>
        <begin position="178"/>
        <end position="206"/>
    </location>
</feature>
<feature type="transmembrane region" description="Helical" evidence="1">
    <location>
        <begin position="239"/>
        <end position="261"/>
    </location>
</feature>